<dbReference type="EMBL" id="KB096742">
    <property type="protein sequence ID" value="ESO02030.1"/>
    <property type="molecule type" value="Genomic_DNA"/>
</dbReference>
<reference evidence="1 3" key="2">
    <citation type="journal article" date="2013" name="Nature">
        <title>Insights into bilaterian evolution from three spiralian genomes.</title>
        <authorList>
            <person name="Simakov O."/>
            <person name="Marletaz F."/>
            <person name="Cho S.J."/>
            <person name="Edsinger-Gonzales E."/>
            <person name="Havlak P."/>
            <person name="Hellsten U."/>
            <person name="Kuo D.H."/>
            <person name="Larsson T."/>
            <person name="Lv J."/>
            <person name="Arendt D."/>
            <person name="Savage R."/>
            <person name="Osoegawa K."/>
            <person name="de Jong P."/>
            <person name="Grimwood J."/>
            <person name="Chapman J.A."/>
            <person name="Shapiro H."/>
            <person name="Aerts A."/>
            <person name="Otillar R.P."/>
            <person name="Terry A.Y."/>
            <person name="Boore J.L."/>
            <person name="Grigoriev I.V."/>
            <person name="Lindberg D.R."/>
            <person name="Seaver E.C."/>
            <person name="Weisblat D.A."/>
            <person name="Putnam N.H."/>
            <person name="Rokhsar D.S."/>
        </authorList>
    </citation>
    <scope>NUCLEOTIDE SEQUENCE</scope>
</reference>
<dbReference type="EnsemblMetazoa" id="HelroT161254">
    <property type="protein sequence ID" value="HelroP161254"/>
    <property type="gene ID" value="HelroG161254"/>
</dbReference>
<name>T1ER95_HELRO</name>
<dbReference type="CTD" id="20199095"/>
<dbReference type="GeneID" id="20199095"/>
<dbReference type="HOGENOM" id="CLU_1798541_0_0_1"/>
<evidence type="ECO:0000313" key="1">
    <source>
        <dbReference type="EMBL" id="ESO02030.1"/>
    </source>
</evidence>
<evidence type="ECO:0000313" key="3">
    <source>
        <dbReference type="Proteomes" id="UP000015101"/>
    </source>
</evidence>
<reference evidence="2" key="3">
    <citation type="submission" date="2015-06" db="UniProtKB">
        <authorList>
            <consortium name="EnsemblMetazoa"/>
        </authorList>
    </citation>
    <scope>IDENTIFICATION</scope>
</reference>
<evidence type="ECO:0000313" key="2">
    <source>
        <dbReference type="EnsemblMetazoa" id="HelroP161254"/>
    </source>
</evidence>
<gene>
    <name evidence="2" type="primary">20199095</name>
    <name evidence="1" type="ORF">HELRODRAFT_161254</name>
</gene>
<accession>T1ER95</accession>
<dbReference type="AlphaFoldDB" id="T1ER95"/>
<dbReference type="InParanoid" id="T1ER95"/>
<dbReference type="Proteomes" id="UP000015101">
    <property type="component" value="Unassembled WGS sequence"/>
</dbReference>
<reference evidence="3" key="1">
    <citation type="submission" date="2012-12" db="EMBL/GenBank/DDBJ databases">
        <authorList>
            <person name="Hellsten U."/>
            <person name="Grimwood J."/>
            <person name="Chapman J.A."/>
            <person name="Shapiro H."/>
            <person name="Aerts A."/>
            <person name="Otillar R.P."/>
            <person name="Terry A.Y."/>
            <person name="Boore J.L."/>
            <person name="Simakov O."/>
            <person name="Marletaz F."/>
            <person name="Cho S.-J."/>
            <person name="Edsinger-Gonzales E."/>
            <person name="Havlak P."/>
            <person name="Kuo D.-H."/>
            <person name="Larsson T."/>
            <person name="Lv J."/>
            <person name="Arendt D."/>
            <person name="Savage R."/>
            <person name="Osoegawa K."/>
            <person name="de Jong P."/>
            <person name="Lindberg D.R."/>
            <person name="Seaver E.C."/>
            <person name="Weisblat D.A."/>
            <person name="Putnam N.H."/>
            <person name="Grigoriev I.V."/>
            <person name="Rokhsar D.S."/>
        </authorList>
    </citation>
    <scope>NUCLEOTIDE SEQUENCE</scope>
</reference>
<sequence length="144" mass="16529">MKQKSKSFSFIKQVKLKSFAHDLYGVKINDEDEMIRRTALNQRKRFIENANVAKYINDLFCLIQNDQSCPIQASNFSNLHVGILHLNFFVSLVNEIVLSDQNKEPSNTNSSPNIISLKYAAQTQALQKEKKGRKIMQMAQVHIT</sequence>
<dbReference type="KEGG" id="hro:HELRODRAFT_161254"/>
<organism evidence="2 3">
    <name type="scientific">Helobdella robusta</name>
    <name type="common">Californian leech</name>
    <dbReference type="NCBI Taxonomy" id="6412"/>
    <lineage>
        <taxon>Eukaryota</taxon>
        <taxon>Metazoa</taxon>
        <taxon>Spiralia</taxon>
        <taxon>Lophotrochozoa</taxon>
        <taxon>Annelida</taxon>
        <taxon>Clitellata</taxon>
        <taxon>Hirudinea</taxon>
        <taxon>Rhynchobdellida</taxon>
        <taxon>Glossiphoniidae</taxon>
        <taxon>Helobdella</taxon>
    </lineage>
</organism>
<dbReference type="RefSeq" id="XP_009019438.1">
    <property type="nucleotide sequence ID" value="XM_009021190.1"/>
</dbReference>
<keyword evidence="3" id="KW-1185">Reference proteome</keyword>
<proteinExistence type="predicted"/>
<protein>
    <submittedName>
        <fullName evidence="1 2">Uncharacterized protein</fullName>
    </submittedName>
</protein>
<dbReference type="EMBL" id="AMQM01000776">
    <property type="status" value="NOT_ANNOTATED_CDS"/>
    <property type="molecule type" value="Genomic_DNA"/>
</dbReference>